<dbReference type="PANTHER" id="PTHR43386:SF1">
    <property type="entry name" value="D,D-DIPEPTIDE TRANSPORT SYSTEM PERMEASE PROTEIN DDPC-RELATED"/>
    <property type="match status" value="1"/>
</dbReference>
<keyword evidence="3 6" id="KW-0812">Transmembrane</keyword>
<feature type="non-terminal residue" evidence="8">
    <location>
        <position position="1"/>
    </location>
</feature>
<evidence type="ECO:0000256" key="5">
    <source>
        <dbReference type="ARBA" id="ARBA00023136"/>
    </source>
</evidence>
<dbReference type="InterPro" id="IPR050366">
    <property type="entry name" value="BP-dependent_transpt_permease"/>
</dbReference>
<dbReference type="PANTHER" id="PTHR43386">
    <property type="entry name" value="OLIGOPEPTIDE TRANSPORT SYSTEM PERMEASE PROTEIN APPC"/>
    <property type="match status" value="1"/>
</dbReference>
<proteinExistence type="predicted"/>
<evidence type="ECO:0000259" key="7">
    <source>
        <dbReference type="Pfam" id="PF00528"/>
    </source>
</evidence>
<feature type="transmembrane region" description="Helical" evidence="6">
    <location>
        <begin position="50"/>
        <end position="74"/>
    </location>
</feature>
<reference evidence="8" key="1">
    <citation type="journal article" date="2014" name="Front. Microbiol.">
        <title>High frequency of phylogenetically diverse reductive dehalogenase-homologous genes in deep subseafloor sedimentary metagenomes.</title>
        <authorList>
            <person name="Kawai M."/>
            <person name="Futagami T."/>
            <person name="Toyoda A."/>
            <person name="Takaki Y."/>
            <person name="Nishi S."/>
            <person name="Hori S."/>
            <person name="Arai W."/>
            <person name="Tsubouchi T."/>
            <person name="Morono Y."/>
            <person name="Uchiyama I."/>
            <person name="Ito T."/>
            <person name="Fujiyama A."/>
            <person name="Inagaki F."/>
            <person name="Takami H."/>
        </authorList>
    </citation>
    <scope>NUCLEOTIDE SEQUENCE</scope>
    <source>
        <strain evidence="8">Expedition CK06-06</strain>
    </source>
</reference>
<gene>
    <name evidence="8" type="ORF">S01H1_78133</name>
</gene>
<comment type="subcellular location">
    <subcellularLocation>
        <location evidence="1">Cell membrane</location>
        <topology evidence="1">Multi-pass membrane protein</topology>
    </subcellularLocation>
</comment>
<dbReference type="AlphaFoldDB" id="X0Y4M6"/>
<evidence type="ECO:0000313" key="8">
    <source>
        <dbReference type="EMBL" id="GAG43628.1"/>
    </source>
</evidence>
<evidence type="ECO:0000256" key="2">
    <source>
        <dbReference type="ARBA" id="ARBA00022448"/>
    </source>
</evidence>
<dbReference type="InterPro" id="IPR000515">
    <property type="entry name" value="MetI-like"/>
</dbReference>
<comment type="caution">
    <text evidence="8">The sequence shown here is derived from an EMBL/GenBank/DDBJ whole genome shotgun (WGS) entry which is preliminary data.</text>
</comment>
<organism evidence="8">
    <name type="scientific">marine sediment metagenome</name>
    <dbReference type="NCBI Taxonomy" id="412755"/>
    <lineage>
        <taxon>unclassified sequences</taxon>
        <taxon>metagenomes</taxon>
        <taxon>ecological metagenomes</taxon>
    </lineage>
</organism>
<dbReference type="GO" id="GO:0055085">
    <property type="term" value="P:transmembrane transport"/>
    <property type="evidence" value="ECO:0007669"/>
    <property type="project" value="InterPro"/>
</dbReference>
<evidence type="ECO:0000256" key="1">
    <source>
        <dbReference type="ARBA" id="ARBA00004651"/>
    </source>
</evidence>
<evidence type="ECO:0000256" key="3">
    <source>
        <dbReference type="ARBA" id="ARBA00022692"/>
    </source>
</evidence>
<protein>
    <recommendedName>
        <fullName evidence="7">ABC transmembrane type-1 domain-containing protein</fullName>
    </recommendedName>
</protein>
<name>X0Y4M6_9ZZZZ</name>
<evidence type="ECO:0000256" key="6">
    <source>
        <dbReference type="SAM" id="Phobius"/>
    </source>
</evidence>
<dbReference type="GO" id="GO:0005886">
    <property type="term" value="C:plasma membrane"/>
    <property type="evidence" value="ECO:0007669"/>
    <property type="project" value="UniProtKB-SubCell"/>
</dbReference>
<keyword evidence="4 6" id="KW-1133">Transmembrane helix</keyword>
<dbReference type="Pfam" id="PF00528">
    <property type="entry name" value="BPD_transp_1"/>
    <property type="match status" value="1"/>
</dbReference>
<keyword evidence="2" id="KW-0813">Transport</keyword>
<accession>X0Y4M6</accession>
<sequence>PALTQLSVVLGFSILLTAGISFLGAGVRVPTPEWGLMVSQGASTMITGQWWVAMFPGLALASAVFGFALVGDGLRNYIDPKRRVAGVGLAVPGIGPAEA</sequence>
<feature type="domain" description="ABC transmembrane type-1" evidence="7">
    <location>
        <begin position="1"/>
        <end position="83"/>
    </location>
</feature>
<evidence type="ECO:0000256" key="4">
    <source>
        <dbReference type="ARBA" id="ARBA00022989"/>
    </source>
</evidence>
<dbReference type="EMBL" id="BARS01052567">
    <property type="protein sequence ID" value="GAG43628.1"/>
    <property type="molecule type" value="Genomic_DNA"/>
</dbReference>
<keyword evidence="5 6" id="KW-0472">Membrane</keyword>